<dbReference type="Pfam" id="PF00781">
    <property type="entry name" value="DAGK_cat"/>
    <property type="match status" value="1"/>
</dbReference>
<dbReference type="InterPro" id="IPR017438">
    <property type="entry name" value="ATP-NAD_kinase_N"/>
</dbReference>
<gene>
    <name evidence="4" type="ORF">G9H71_04380</name>
</gene>
<comment type="caution">
    <text evidence="4">The sequence shown here is derived from an EMBL/GenBank/DDBJ whole genome shotgun (WGS) entry which is preliminary data.</text>
</comment>
<dbReference type="SMART" id="SM00046">
    <property type="entry name" value="DAGKc"/>
    <property type="match status" value="1"/>
</dbReference>
<comment type="cofactor">
    <cofactor evidence="1">
        <name>Mg(2+)</name>
        <dbReference type="ChEBI" id="CHEBI:18420"/>
    </cofactor>
</comment>
<dbReference type="RefSeq" id="WP_166278326.1">
    <property type="nucleotide sequence ID" value="NZ_JAANNP010000001.1"/>
</dbReference>
<proteinExistence type="inferred from homology"/>
<keyword evidence="4" id="KW-0808">Transferase</keyword>
<comment type="similarity">
    <text evidence="2">Belongs to the diacylglycerol/lipid kinase family.</text>
</comment>
<evidence type="ECO:0000256" key="2">
    <source>
        <dbReference type="ARBA" id="ARBA00005983"/>
    </source>
</evidence>
<keyword evidence="4" id="KW-0418">Kinase</keyword>
<evidence type="ECO:0000256" key="1">
    <source>
        <dbReference type="ARBA" id="ARBA00001946"/>
    </source>
</evidence>
<dbReference type="SUPFAM" id="SSF111331">
    <property type="entry name" value="NAD kinase/diacylglycerol kinase-like"/>
    <property type="match status" value="1"/>
</dbReference>
<organism evidence="4 5">
    <name type="scientific">Motilibacter deserti</name>
    <dbReference type="NCBI Taxonomy" id="2714956"/>
    <lineage>
        <taxon>Bacteria</taxon>
        <taxon>Bacillati</taxon>
        <taxon>Actinomycetota</taxon>
        <taxon>Actinomycetes</taxon>
        <taxon>Motilibacterales</taxon>
        <taxon>Motilibacteraceae</taxon>
        <taxon>Motilibacter</taxon>
    </lineage>
</organism>
<dbReference type="PANTHER" id="PTHR12358:SF106">
    <property type="entry name" value="LIPID KINASE YEGS"/>
    <property type="match status" value="1"/>
</dbReference>
<dbReference type="InterPro" id="IPR050187">
    <property type="entry name" value="Lipid_Phosphate_FormReg"/>
</dbReference>
<dbReference type="InterPro" id="IPR001206">
    <property type="entry name" value="Diacylglycerol_kinase_cat_dom"/>
</dbReference>
<dbReference type="EMBL" id="JAANNP010000001">
    <property type="protein sequence ID" value="NHC13013.1"/>
    <property type="molecule type" value="Genomic_DNA"/>
</dbReference>
<dbReference type="Proteomes" id="UP000800981">
    <property type="component" value="Unassembled WGS sequence"/>
</dbReference>
<dbReference type="PROSITE" id="PS50146">
    <property type="entry name" value="DAGK"/>
    <property type="match status" value="1"/>
</dbReference>
<sequence>MRALLVANPAATTTTLRAREVIARALASDLKIETAATEGRGHAVELARQARADGVDVVIVLGGDGTVNEAVNGLLADGPIGTGPALAIVPGGSTNVFARALGLPAEPVEATGQLLEALREGRRRRVALGRVDGRWFTFTAGIGLDAAVVERVEAARAAGKLSTPALYLRLAARQLSGRERTPITLEQPGQEPVDGLRLAVVANTRPWTYLGRRPIDPYPPAALDAGLAVFGLRSLRPLPVARTSAQLLHGRRPPQGRHVVTVGNVRSVTFTAAREVPLQVDGDFVGRSKRFVVESVLAALPVLT</sequence>
<protein>
    <submittedName>
        <fullName evidence="4">Diacylglycerol kinase family lipid kinase</fullName>
    </submittedName>
</protein>
<dbReference type="Gene3D" id="3.40.50.10330">
    <property type="entry name" value="Probable inorganic polyphosphate/atp-NAD kinase, domain 1"/>
    <property type="match status" value="1"/>
</dbReference>
<dbReference type="GO" id="GO:0016301">
    <property type="term" value="F:kinase activity"/>
    <property type="evidence" value="ECO:0007669"/>
    <property type="project" value="UniProtKB-KW"/>
</dbReference>
<dbReference type="PANTHER" id="PTHR12358">
    <property type="entry name" value="SPHINGOSINE KINASE"/>
    <property type="match status" value="1"/>
</dbReference>
<feature type="domain" description="DAGKc" evidence="3">
    <location>
        <begin position="1"/>
        <end position="135"/>
    </location>
</feature>
<evidence type="ECO:0000259" key="3">
    <source>
        <dbReference type="PROSITE" id="PS50146"/>
    </source>
</evidence>
<keyword evidence="5" id="KW-1185">Reference proteome</keyword>
<evidence type="ECO:0000313" key="5">
    <source>
        <dbReference type="Proteomes" id="UP000800981"/>
    </source>
</evidence>
<evidence type="ECO:0000313" key="4">
    <source>
        <dbReference type="EMBL" id="NHC13013.1"/>
    </source>
</evidence>
<name>A0ABX0GRB3_9ACTN</name>
<accession>A0ABX0GRB3</accession>
<reference evidence="4 5" key="1">
    <citation type="submission" date="2020-03" db="EMBL/GenBank/DDBJ databases">
        <title>Two novel Motilibacter sp.</title>
        <authorList>
            <person name="Liu S."/>
        </authorList>
    </citation>
    <scope>NUCLEOTIDE SEQUENCE [LARGE SCALE GENOMIC DNA]</scope>
    <source>
        <strain evidence="4 5">E257</strain>
    </source>
</reference>
<dbReference type="Gene3D" id="2.60.200.40">
    <property type="match status" value="1"/>
</dbReference>
<dbReference type="InterPro" id="IPR016064">
    <property type="entry name" value="NAD/diacylglycerol_kinase_sf"/>
</dbReference>